<gene>
    <name evidence="2" type="ORF">CP985_11330</name>
</gene>
<sequence length="146" mass="16865">MKLFKTLSVISIIVLLFIGCTKQDTQKVENTHQKITNKYWKLTQIENSASMVYPKQREAHILLKEQKVAGSDGCNRIMGSYTLNENKITFSRVASTMMACLQGMQQAYKFKINLEKAQNFKIENDKLLIFDKDSNKILEFTAIYLQ</sequence>
<dbReference type="InterPro" id="IPR038670">
    <property type="entry name" value="HslJ-like_sf"/>
</dbReference>
<protein>
    <recommendedName>
        <fullName evidence="1">DUF306 domain-containing protein</fullName>
    </recommendedName>
</protein>
<accession>A0AAX2ADI5</accession>
<reference evidence="2 3" key="1">
    <citation type="submission" date="2017-09" db="EMBL/GenBank/DDBJ databases">
        <title>Genomics of the genus Arcobacter.</title>
        <authorList>
            <person name="Perez-Cataluna A."/>
            <person name="Figueras M.J."/>
            <person name="Salas-Masso N."/>
        </authorList>
    </citation>
    <scope>NUCLEOTIDE SEQUENCE [LARGE SCALE GENOMIC DNA]</scope>
    <source>
        <strain evidence="2 3">CECT 7386</strain>
    </source>
</reference>
<dbReference type="RefSeq" id="WP_114842887.1">
    <property type="nucleotide sequence ID" value="NZ_CP031219.1"/>
</dbReference>
<comment type="caution">
    <text evidence="2">The sequence shown here is derived from an EMBL/GenBank/DDBJ whole genome shotgun (WGS) entry which is preliminary data.</text>
</comment>
<evidence type="ECO:0000313" key="3">
    <source>
        <dbReference type="Proteomes" id="UP000290092"/>
    </source>
</evidence>
<evidence type="ECO:0000259" key="1">
    <source>
        <dbReference type="Pfam" id="PF03724"/>
    </source>
</evidence>
<dbReference type="InterPro" id="IPR053147">
    <property type="entry name" value="Hsp_HslJ-like"/>
</dbReference>
<dbReference type="Pfam" id="PF03724">
    <property type="entry name" value="META"/>
    <property type="match status" value="1"/>
</dbReference>
<dbReference type="PROSITE" id="PS51257">
    <property type="entry name" value="PROKAR_LIPOPROTEIN"/>
    <property type="match status" value="1"/>
</dbReference>
<evidence type="ECO:0000313" key="2">
    <source>
        <dbReference type="EMBL" id="RXK14948.1"/>
    </source>
</evidence>
<dbReference type="Proteomes" id="UP000290092">
    <property type="component" value="Unassembled WGS sequence"/>
</dbReference>
<dbReference type="Gene3D" id="2.40.128.270">
    <property type="match status" value="1"/>
</dbReference>
<dbReference type="InterPro" id="IPR005184">
    <property type="entry name" value="DUF306_Meta_HslJ"/>
</dbReference>
<dbReference type="EMBL" id="NXID01000048">
    <property type="protein sequence ID" value="RXK14948.1"/>
    <property type="molecule type" value="Genomic_DNA"/>
</dbReference>
<name>A0AAX2ADI5_9BACT</name>
<dbReference type="KEGG" id="amyt:AMYT_2538"/>
<keyword evidence="3" id="KW-1185">Reference proteome</keyword>
<dbReference type="PANTHER" id="PTHR35535:SF2">
    <property type="entry name" value="DUF306 DOMAIN-CONTAINING PROTEIN"/>
    <property type="match status" value="1"/>
</dbReference>
<dbReference type="AlphaFoldDB" id="A0AAX2ADI5"/>
<dbReference type="PANTHER" id="PTHR35535">
    <property type="entry name" value="HEAT SHOCK PROTEIN HSLJ"/>
    <property type="match status" value="1"/>
</dbReference>
<organism evidence="2 3">
    <name type="scientific">Malaciobacter mytili LMG 24559</name>
    <dbReference type="NCBI Taxonomy" id="1032238"/>
    <lineage>
        <taxon>Bacteria</taxon>
        <taxon>Pseudomonadati</taxon>
        <taxon>Campylobacterota</taxon>
        <taxon>Epsilonproteobacteria</taxon>
        <taxon>Campylobacterales</taxon>
        <taxon>Arcobacteraceae</taxon>
        <taxon>Malaciobacter</taxon>
    </lineage>
</organism>
<feature type="domain" description="DUF306" evidence="1">
    <location>
        <begin position="33"/>
        <end position="140"/>
    </location>
</feature>
<proteinExistence type="predicted"/>